<dbReference type="Gene3D" id="3.40.50.880">
    <property type="match status" value="1"/>
</dbReference>
<keyword evidence="3" id="KW-1185">Reference proteome</keyword>
<reference evidence="3" key="2">
    <citation type="submission" date="2015-01" db="EMBL/GenBank/DDBJ databases">
        <title>Evolutionary Origins and Diversification of the Mycorrhizal Mutualists.</title>
        <authorList>
            <consortium name="DOE Joint Genome Institute"/>
            <consortium name="Mycorrhizal Genomics Consortium"/>
            <person name="Kohler A."/>
            <person name="Kuo A."/>
            <person name="Nagy L.G."/>
            <person name="Floudas D."/>
            <person name="Copeland A."/>
            <person name="Barry K.W."/>
            <person name="Cichocki N."/>
            <person name="Veneault-Fourrey C."/>
            <person name="LaButti K."/>
            <person name="Lindquist E.A."/>
            <person name="Lipzen A."/>
            <person name="Lundell T."/>
            <person name="Morin E."/>
            <person name="Murat C."/>
            <person name="Riley R."/>
            <person name="Ohm R."/>
            <person name="Sun H."/>
            <person name="Tunlid A."/>
            <person name="Henrissat B."/>
            <person name="Grigoriev I.V."/>
            <person name="Hibbett D.S."/>
            <person name="Martin F."/>
        </authorList>
    </citation>
    <scope>NUCLEOTIDE SEQUENCE [LARGE SCALE GENOMIC DNA]</scope>
    <source>
        <strain evidence="3">MAFF 305830</strain>
    </source>
</reference>
<dbReference type="SUPFAM" id="SSF52317">
    <property type="entry name" value="Class I glutamine amidotransferase-like"/>
    <property type="match status" value="1"/>
</dbReference>
<dbReference type="HOGENOM" id="CLU_057383_0_0_1"/>
<feature type="domain" description="ThuA-like" evidence="1">
    <location>
        <begin position="13"/>
        <end position="237"/>
    </location>
</feature>
<dbReference type="AlphaFoldDB" id="A0A0C2W5F4"/>
<evidence type="ECO:0000313" key="2">
    <source>
        <dbReference type="EMBL" id="KIM21653.1"/>
    </source>
</evidence>
<protein>
    <recommendedName>
        <fullName evidence="1">ThuA-like domain-containing protein</fullName>
    </recommendedName>
</protein>
<dbReference type="EMBL" id="KN824375">
    <property type="protein sequence ID" value="KIM21653.1"/>
    <property type="molecule type" value="Genomic_DNA"/>
</dbReference>
<reference evidence="2 3" key="1">
    <citation type="submission" date="2014-04" db="EMBL/GenBank/DDBJ databases">
        <authorList>
            <consortium name="DOE Joint Genome Institute"/>
            <person name="Kuo A."/>
            <person name="Zuccaro A."/>
            <person name="Kohler A."/>
            <person name="Nagy L.G."/>
            <person name="Floudas D."/>
            <person name="Copeland A."/>
            <person name="Barry K.W."/>
            <person name="Cichocki N."/>
            <person name="Veneault-Fourrey C."/>
            <person name="LaButti K."/>
            <person name="Lindquist E.A."/>
            <person name="Lipzen A."/>
            <person name="Lundell T."/>
            <person name="Morin E."/>
            <person name="Murat C."/>
            <person name="Sun H."/>
            <person name="Tunlid A."/>
            <person name="Henrissat B."/>
            <person name="Grigoriev I.V."/>
            <person name="Hibbett D.S."/>
            <person name="Martin F."/>
            <person name="Nordberg H.P."/>
            <person name="Cantor M.N."/>
            <person name="Hua S.X."/>
        </authorList>
    </citation>
    <scope>NUCLEOTIDE SEQUENCE [LARGE SCALE GENOMIC DNA]</scope>
    <source>
        <strain evidence="2 3">MAFF 305830</strain>
    </source>
</reference>
<dbReference type="Pfam" id="PF06283">
    <property type="entry name" value="ThuA"/>
    <property type="match status" value="1"/>
</dbReference>
<dbReference type="InterPro" id="IPR029062">
    <property type="entry name" value="Class_I_gatase-like"/>
</dbReference>
<dbReference type="InterPro" id="IPR029010">
    <property type="entry name" value="ThuA-like"/>
</dbReference>
<proteinExistence type="predicted"/>
<organism evidence="2 3">
    <name type="scientific">Serendipita vermifera MAFF 305830</name>
    <dbReference type="NCBI Taxonomy" id="933852"/>
    <lineage>
        <taxon>Eukaryota</taxon>
        <taxon>Fungi</taxon>
        <taxon>Dikarya</taxon>
        <taxon>Basidiomycota</taxon>
        <taxon>Agaricomycotina</taxon>
        <taxon>Agaricomycetes</taxon>
        <taxon>Sebacinales</taxon>
        <taxon>Serendipitaceae</taxon>
        <taxon>Serendipita</taxon>
    </lineage>
</organism>
<dbReference type="OrthoDB" id="3482285at2759"/>
<dbReference type="PANTHER" id="PTHR40469">
    <property type="entry name" value="SECRETED GLYCOSYL HYDROLASE"/>
    <property type="match status" value="1"/>
</dbReference>
<name>A0A0C2W5F4_SERVB</name>
<evidence type="ECO:0000259" key="1">
    <source>
        <dbReference type="Pfam" id="PF06283"/>
    </source>
</evidence>
<dbReference type="PANTHER" id="PTHR40469:SF2">
    <property type="entry name" value="GALACTOSE-BINDING DOMAIN-LIKE SUPERFAMILY PROTEIN"/>
    <property type="match status" value="1"/>
</dbReference>
<dbReference type="Proteomes" id="UP000054097">
    <property type="component" value="Unassembled WGS sequence"/>
</dbReference>
<accession>A0A0C2W5F4</accession>
<gene>
    <name evidence="2" type="ORF">M408DRAFT_80213</name>
</gene>
<evidence type="ECO:0000313" key="3">
    <source>
        <dbReference type="Proteomes" id="UP000054097"/>
    </source>
</evidence>
<sequence length="262" mass="28466">MLLPATVALNISNVLVYSATAGYRHDSIPTAISELTRRGPDYGINFINTEDTTLFNDRYLSQFDAVFFLSNTDEVLNSSGKAAFQKYLDRGGNVVGVHAATNCMLRRSCFYSSGSQFQGHPAFTNATMVVLDMIHPSTAGLPPRWNVTDEIYNFVTDPRDLGAVVVLSADESSYRDPSRGQSAQGDPHPIAWYQERHTGTNSTGLVGRSWYTGLGHAAAAWKDDVFMSHILGGLAYVLASNTTRAMNPDATVGSLGPKYTPV</sequence>